<dbReference type="HOGENOM" id="CLU_049364_0_0_1"/>
<dbReference type="STRING" id="701091.M2U4B7"/>
<evidence type="ECO:0000313" key="1">
    <source>
        <dbReference type="EMBL" id="EMD93389.1"/>
    </source>
</evidence>
<gene>
    <name evidence="1" type="ORF">COCHEDRAFT_1077368</name>
</gene>
<protein>
    <submittedName>
        <fullName evidence="1">Uncharacterized protein</fullName>
    </submittedName>
</protein>
<sequence length="134" mass="15268">LDPLYSVFNVPNDENTPTRLLHLSFREFLKERKSLFWIDKRGTHKKLATRCLELMSEPDVLHENMCNLSGPGVSASEIDKGIIARSLPPILQYACCYWVGHLTHSKQAIIDGDTTHVFLTNHLLHWIEAMSLIG</sequence>
<evidence type="ECO:0000313" key="2">
    <source>
        <dbReference type="Proteomes" id="UP000016936"/>
    </source>
</evidence>
<proteinExistence type="predicted"/>
<organism evidence="1 2">
    <name type="scientific">Cochliobolus heterostrophus (strain C5 / ATCC 48332 / race O)</name>
    <name type="common">Southern corn leaf blight fungus</name>
    <name type="synonym">Bipolaris maydis</name>
    <dbReference type="NCBI Taxonomy" id="701091"/>
    <lineage>
        <taxon>Eukaryota</taxon>
        <taxon>Fungi</taxon>
        <taxon>Dikarya</taxon>
        <taxon>Ascomycota</taxon>
        <taxon>Pezizomycotina</taxon>
        <taxon>Dothideomycetes</taxon>
        <taxon>Pleosporomycetidae</taxon>
        <taxon>Pleosporales</taxon>
        <taxon>Pleosporineae</taxon>
        <taxon>Pleosporaceae</taxon>
        <taxon>Bipolaris</taxon>
    </lineage>
</organism>
<name>M2U4B7_COCH5</name>
<dbReference type="Proteomes" id="UP000016936">
    <property type="component" value="Unassembled WGS sequence"/>
</dbReference>
<feature type="non-terminal residue" evidence="1">
    <location>
        <position position="134"/>
    </location>
</feature>
<reference evidence="2" key="2">
    <citation type="journal article" date="2013" name="PLoS Genet.">
        <title>Comparative genome structure, secondary metabolite, and effector coding capacity across Cochliobolus pathogens.</title>
        <authorList>
            <person name="Condon B.J."/>
            <person name="Leng Y."/>
            <person name="Wu D."/>
            <person name="Bushley K.E."/>
            <person name="Ohm R.A."/>
            <person name="Otillar R."/>
            <person name="Martin J."/>
            <person name="Schackwitz W."/>
            <person name="Grimwood J."/>
            <person name="MohdZainudin N."/>
            <person name="Xue C."/>
            <person name="Wang R."/>
            <person name="Manning V.A."/>
            <person name="Dhillon B."/>
            <person name="Tu Z.J."/>
            <person name="Steffenson B.J."/>
            <person name="Salamov A."/>
            <person name="Sun H."/>
            <person name="Lowry S."/>
            <person name="LaButti K."/>
            <person name="Han J."/>
            <person name="Copeland A."/>
            <person name="Lindquist E."/>
            <person name="Barry K."/>
            <person name="Schmutz J."/>
            <person name="Baker S.E."/>
            <person name="Ciuffetti L.M."/>
            <person name="Grigoriev I.V."/>
            <person name="Zhong S."/>
            <person name="Turgeon B.G."/>
        </authorList>
    </citation>
    <scope>NUCLEOTIDE SEQUENCE [LARGE SCALE GENOMIC DNA]</scope>
    <source>
        <strain evidence="2">C5 / ATCC 48332 / race O</strain>
    </source>
</reference>
<feature type="non-terminal residue" evidence="1">
    <location>
        <position position="1"/>
    </location>
</feature>
<dbReference type="OMA" id="HYDAMEG"/>
<dbReference type="eggNOG" id="KOG0266">
    <property type="taxonomic scope" value="Eukaryota"/>
</dbReference>
<dbReference type="EMBL" id="KB445573">
    <property type="protein sequence ID" value="EMD93389.1"/>
    <property type="molecule type" value="Genomic_DNA"/>
</dbReference>
<accession>M2U4B7</accession>
<keyword evidence="2" id="KW-1185">Reference proteome</keyword>
<dbReference type="AlphaFoldDB" id="M2U4B7"/>
<reference evidence="1 2" key="1">
    <citation type="journal article" date="2012" name="PLoS Pathog.">
        <title>Diverse lifestyles and strategies of plant pathogenesis encoded in the genomes of eighteen Dothideomycetes fungi.</title>
        <authorList>
            <person name="Ohm R.A."/>
            <person name="Feau N."/>
            <person name="Henrissat B."/>
            <person name="Schoch C.L."/>
            <person name="Horwitz B.A."/>
            <person name="Barry K.W."/>
            <person name="Condon B.J."/>
            <person name="Copeland A.C."/>
            <person name="Dhillon B."/>
            <person name="Glaser F."/>
            <person name="Hesse C.N."/>
            <person name="Kosti I."/>
            <person name="LaButti K."/>
            <person name="Lindquist E.A."/>
            <person name="Lucas S."/>
            <person name="Salamov A.A."/>
            <person name="Bradshaw R.E."/>
            <person name="Ciuffetti L."/>
            <person name="Hamelin R.C."/>
            <person name="Kema G.H.J."/>
            <person name="Lawrence C."/>
            <person name="Scott J.A."/>
            <person name="Spatafora J.W."/>
            <person name="Turgeon B.G."/>
            <person name="de Wit P.J.G.M."/>
            <person name="Zhong S."/>
            <person name="Goodwin S.B."/>
            <person name="Grigoriev I.V."/>
        </authorList>
    </citation>
    <scope>NUCLEOTIDE SEQUENCE [LARGE SCALE GENOMIC DNA]</scope>
    <source>
        <strain evidence="2">C5 / ATCC 48332 / race O</strain>
    </source>
</reference>